<reference evidence="5 6" key="1">
    <citation type="submission" date="2013-11" db="EMBL/GenBank/DDBJ databases">
        <title>Draft genome of the bovine lungworm Dictyocaulus viviparus.</title>
        <authorList>
            <person name="Mitreva M."/>
        </authorList>
    </citation>
    <scope>NUCLEOTIDE SEQUENCE [LARGE SCALE GENOMIC DNA]</scope>
    <source>
        <strain evidence="5 6">HannoverDv2000</strain>
    </source>
</reference>
<dbReference type="OrthoDB" id="6257037at2759"/>
<sequence>MESTSFKQENVNGDGEEDIVDLCRKLDTKLEEKAKMHNLNALNVKSILHRLIKDPHVLSTLMGIEGDTGDIPSVKVTRSKVKHVAETPKVELKPVPPPRTFLDVQFENEDDDEDYRPEDVISEESDDEEEGTEVHATTESSQVHEKFTATSFDQPSCVVDGLIVWIIYSTSF</sequence>
<evidence type="ECO:0000256" key="1">
    <source>
        <dbReference type="ARBA" id="ARBA00023015"/>
    </source>
</evidence>
<proteinExistence type="predicted"/>
<accession>A0A0D8Y6G6</accession>
<gene>
    <name evidence="5" type="ORF">DICVIV_02084</name>
</gene>
<dbReference type="PANTHER" id="PTHR16088">
    <property type="entry name" value="YY1 ASSOCIATED PROTEIN-RELATED"/>
    <property type="match status" value="1"/>
</dbReference>
<evidence type="ECO:0000256" key="3">
    <source>
        <dbReference type="ARBA" id="ARBA00023242"/>
    </source>
</evidence>
<keyword evidence="6" id="KW-1185">Reference proteome</keyword>
<evidence type="ECO:0000313" key="6">
    <source>
        <dbReference type="Proteomes" id="UP000053766"/>
    </source>
</evidence>
<dbReference type="Proteomes" id="UP000053766">
    <property type="component" value="Unassembled WGS sequence"/>
</dbReference>
<name>A0A0D8Y6G6_DICVI</name>
<feature type="region of interest" description="Disordered" evidence="4">
    <location>
        <begin position="91"/>
        <end position="145"/>
    </location>
</feature>
<organism evidence="5 6">
    <name type="scientific">Dictyocaulus viviparus</name>
    <name type="common">Bovine lungworm</name>
    <dbReference type="NCBI Taxonomy" id="29172"/>
    <lineage>
        <taxon>Eukaryota</taxon>
        <taxon>Metazoa</taxon>
        <taxon>Ecdysozoa</taxon>
        <taxon>Nematoda</taxon>
        <taxon>Chromadorea</taxon>
        <taxon>Rhabditida</taxon>
        <taxon>Rhabditina</taxon>
        <taxon>Rhabditomorpha</taxon>
        <taxon>Strongyloidea</taxon>
        <taxon>Metastrongylidae</taxon>
        <taxon>Dictyocaulus</taxon>
    </lineage>
</organism>
<dbReference type="AlphaFoldDB" id="A0A0D8Y6G6"/>
<keyword evidence="2" id="KW-0804">Transcription</keyword>
<dbReference type="GO" id="GO:0003712">
    <property type="term" value="F:transcription coregulator activity"/>
    <property type="evidence" value="ECO:0007669"/>
    <property type="project" value="TreeGrafter"/>
</dbReference>
<dbReference type="GO" id="GO:0006355">
    <property type="term" value="P:regulation of DNA-templated transcription"/>
    <property type="evidence" value="ECO:0007669"/>
    <property type="project" value="TreeGrafter"/>
</dbReference>
<dbReference type="EMBL" id="KN716177">
    <property type="protein sequence ID" value="KJH51772.1"/>
    <property type="molecule type" value="Genomic_DNA"/>
</dbReference>
<evidence type="ECO:0000313" key="5">
    <source>
        <dbReference type="EMBL" id="KJH51772.1"/>
    </source>
</evidence>
<dbReference type="STRING" id="29172.A0A0D8Y6G6"/>
<evidence type="ECO:0000256" key="4">
    <source>
        <dbReference type="SAM" id="MobiDB-lite"/>
    </source>
</evidence>
<dbReference type="InterPro" id="IPR052435">
    <property type="entry name" value="YY1-Transcr_Regul"/>
</dbReference>
<reference evidence="6" key="2">
    <citation type="journal article" date="2016" name="Sci. Rep.">
        <title>Dictyocaulus viviparus genome, variome and transcriptome elucidate lungworm biology and support future intervention.</title>
        <authorList>
            <person name="McNulty S.N."/>
            <person name="Strube C."/>
            <person name="Rosa B.A."/>
            <person name="Martin J.C."/>
            <person name="Tyagi R."/>
            <person name="Choi Y.J."/>
            <person name="Wang Q."/>
            <person name="Hallsworth Pepin K."/>
            <person name="Zhang X."/>
            <person name="Ozersky P."/>
            <person name="Wilson R.K."/>
            <person name="Sternberg P.W."/>
            <person name="Gasser R.B."/>
            <person name="Mitreva M."/>
        </authorList>
    </citation>
    <scope>NUCLEOTIDE SEQUENCE [LARGE SCALE GENOMIC DNA]</scope>
    <source>
        <strain evidence="6">HannoverDv2000</strain>
    </source>
</reference>
<keyword evidence="3" id="KW-0539">Nucleus</keyword>
<feature type="compositionally biased region" description="Acidic residues" evidence="4">
    <location>
        <begin position="106"/>
        <end position="131"/>
    </location>
</feature>
<protein>
    <submittedName>
        <fullName evidence="5">Uncharacterized protein</fullName>
    </submittedName>
</protein>
<evidence type="ECO:0000256" key="2">
    <source>
        <dbReference type="ARBA" id="ARBA00023163"/>
    </source>
</evidence>
<keyword evidence="1" id="KW-0805">Transcription regulation</keyword>
<dbReference type="GO" id="GO:0005634">
    <property type="term" value="C:nucleus"/>
    <property type="evidence" value="ECO:0007669"/>
    <property type="project" value="TreeGrafter"/>
</dbReference>
<dbReference type="PANTHER" id="PTHR16088:SF3">
    <property type="entry name" value="GON-4-LIKE PROTEIN"/>
    <property type="match status" value="1"/>
</dbReference>